<name>A0A380LHC5_9FIRM</name>
<feature type="transmembrane region" description="Helical" evidence="1">
    <location>
        <begin position="109"/>
        <end position="130"/>
    </location>
</feature>
<dbReference type="OrthoDB" id="9804872at2"/>
<feature type="domain" description="Transglutaminase-like" evidence="2">
    <location>
        <begin position="448"/>
        <end position="523"/>
    </location>
</feature>
<evidence type="ECO:0000313" key="4">
    <source>
        <dbReference type="Proteomes" id="UP000255523"/>
    </source>
</evidence>
<evidence type="ECO:0000256" key="1">
    <source>
        <dbReference type="SAM" id="Phobius"/>
    </source>
</evidence>
<proteinExistence type="predicted"/>
<evidence type="ECO:0000313" key="3">
    <source>
        <dbReference type="EMBL" id="SUO03324.1"/>
    </source>
</evidence>
<feature type="transmembrane region" description="Helical" evidence="1">
    <location>
        <begin position="71"/>
        <end position="88"/>
    </location>
</feature>
<feature type="transmembrane region" description="Helical" evidence="1">
    <location>
        <begin position="575"/>
        <end position="597"/>
    </location>
</feature>
<keyword evidence="1" id="KW-0472">Membrane</keyword>
<dbReference type="EMBL" id="UHFX01000003">
    <property type="protein sequence ID" value="SUO03324.1"/>
    <property type="molecule type" value="Genomic_DNA"/>
</dbReference>
<protein>
    <submittedName>
        <fullName evidence="3">Uncharacterized protein conserved in bacteria</fullName>
    </submittedName>
</protein>
<dbReference type="PANTHER" id="PTHR42736:SF1">
    <property type="entry name" value="PROTEIN-GLUTAMINE GAMMA-GLUTAMYLTRANSFERASE"/>
    <property type="match status" value="1"/>
</dbReference>
<dbReference type="Gene3D" id="3.10.620.30">
    <property type="match status" value="1"/>
</dbReference>
<organism evidence="3 4">
    <name type="scientific">Faecalicoccus pleomorphus</name>
    <dbReference type="NCBI Taxonomy" id="1323"/>
    <lineage>
        <taxon>Bacteria</taxon>
        <taxon>Bacillati</taxon>
        <taxon>Bacillota</taxon>
        <taxon>Erysipelotrichia</taxon>
        <taxon>Erysipelotrichales</taxon>
        <taxon>Erysipelotrichaceae</taxon>
        <taxon>Faecalicoccus</taxon>
    </lineage>
</organism>
<keyword evidence="4" id="KW-1185">Reference proteome</keyword>
<dbReference type="Proteomes" id="UP000255523">
    <property type="component" value="Unassembled WGS sequence"/>
</dbReference>
<evidence type="ECO:0000259" key="2">
    <source>
        <dbReference type="SMART" id="SM00460"/>
    </source>
</evidence>
<keyword evidence="1" id="KW-0812">Transmembrane</keyword>
<accession>A0A380LHC5</accession>
<keyword evidence="1" id="KW-1133">Transmembrane helix</keyword>
<feature type="transmembrane region" description="Helical" evidence="1">
    <location>
        <begin position="17"/>
        <end position="36"/>
    </location>
</feature>
<dbReference type="InterPro" id="IPR038765">
    <property type="entry name" value="Papain-like_cys_pep_sf"/>
</dbReference>
<dbReference type="SMART" id="SM00460">
    <property type="entry name" value="TGc"/>
    <property type="match status" value="1"/>
</dbReference>
<dbReference type="RefSeq" id="WP_022790773.1">
    <property type="nucleotide sequence ID" value="NZ_UHFX01000003.1"/>
</dbReference>
<feature type="transmembrane region" description="Helical" evidence="1">
    <location>
        <begin position="181"/>
        <end position="202"/>
    </location>
</feature>
<dbReference type="SUPFAM" id="SSF54001">
    <property type="entry name" value="Cysteine proteinases"/>
    <property type="match status" value="1"/>
</dbReference>
<dbReference type="Pfam" id="PF01841">
    <property type="entry name" value="Transglut_core"/>
    <property type="match status" value="1"/>
</dbReference>
<feature type="transmembrane region" description="Helical" evidence="1">
    <location>
        <begin position="136"/>
        <end position="169"/>
    </location>
</feature>
<sequence>MKKTAPSFSIRTDTKHLTLFDAVLFIMAISFFCLFLSQFSLIIVANRLYVVLFVVGILYFLIHWFWMPYHWIFLAGSHLLILCCALIMKDHLIDDIHTILYSTQVPVDIPYFVSVVSLLLLLWIFTFMFVLYQPVFLFIMICILMGFLTVTGVNISFLMLLSFFIFTFLLLVRKYPSKQNILSLFVLCILTFPVGLFTANYLQRPLSDQANHLEHFLHETFQDQNGDDRILSSGMVSLGNNYASDEIVFTAQMETKTESNIYLKNYTGFLYEENQWSQDDATRQIDKVGDLYSSYLSPYQYRNYQARIQNALTDQLDMESQTITILPEQKTEWDTTLTPYDLLTQWNHNQSTTYSFYPELDHVQNLDSLDLEEELEQFIQYDQSAAQCLYHSIDMNALPRLAKLVEDNPKTDLNEITAFIVKLLENYTEYTRTPGYMSSQEDAVESFLFSTRKGYCVHYASAAALLYRMYGISSRYVTGYVIYPQDFTYKQGSFMAEVPENHSHAWIELYFPRYGWIPIDMTPDAHQKIHVEYPGLDEETLQQLIAQDTSDFSSLQNNRNLNYNFSSVFRIFDRAFILLFVGGISITVILLLIHYFYKKRKKEAFSTKEYMDHILHLFSIYPSLKDLDLLDEKNIDVILHTVPALTLDTICLLQQKAQLIYYSPYIVERKDLKRLEKCCQDAIISKLPFWKRIFYHYIYCLY</sequence>
<gene>
    <name evidence="3" type="ORF">NCTC11087_00180</name>
</gene>
<dbReference type="InterPro" id="IPR052901">
    <property type="entry name" value="Bact_TGase-like"/>
</dbReference>
<dbReference type="PANTHER" id="PTHR42736">
    <property type="entry name" value="PROTEIN-GLUTAMINE GAMMA-GLUTAMYLTRANSFERASE"/>
    <property type="match status" value="1"/>
</dbReference>
<dbReference type="AlphaFoldDB" id="A0A380LHC5"/>
<feature type="transmembrane region" description="Helical" evidence="1">
    <location>
        <begin position="48"/>
        <end position="65"/>
    </location>
</feature>
<reference evidence="3 4" key="1">
    <citation type="submission" date="2018-06" db="EMBL/GenBank/DDBJ databases">
        <authorList>
            <consortium name="Pathogen Informatics"/>
            <person name="Doyle S."/>
        </authorList>
    </citation>
    <scope>NUCLEOTIDE SEQUENCE [LARGE SCALE GENOMIC DNA]</scope>
    <source>
        <strain evidence="3 4">NCTC11087</strain>
    </source>
</reference>
<dbReference type="GeneID" id="77461179"/>
<dbReference type="InterPro" id="IPR002931">
    <property type="entry name" value="Transglutaminase-like"/>
</dbReference>